<evidence type="ECO:0000313" key="2">
    <source>
        <dbReference type="Proteomes" id="UP000295083"/>
    </source>
</evidence>
<keyword evidence="2" id="KW-1185">Reference proteome</keyword>
<comment type="caution">
    <text evidence="1">The sequence shown here is derived from an EMBL/GenBank/DDBJ whole genome shotgun (WGS) entry which is preliminary data.</text>
</comment>
<reference evidence="1 2" key="1">
    <citation type="submission" date="2018-11" db="EMBL/GenBank/DDBJ databases">
        <title>Genome sequence and assembly of Colletotrichum spinosum.</title>
        <authorList>
            <person name="Gan P."/>
            <person name="Shirasu K."/>
        </authorList>
    </citation>
    <scope>NUCLEOTIDE SEQUENCE [LARGE SCALE GENOMIC DNA]</scope>
    <source>
        <strain evidence="1 2">CBS 515.97</strain>
    </source>
</reference>
<dbReference type="AlphaFoldDB" id="A0A4R8PZG7"/>
<sequence>MASFNDLPVEMLEHIVDYLAPLSAYTAEDVMRLSSCKDEIETILVSQRRDLANLALTCKGTYIAFKWVLDGFAIVTGINVYSQLSRLRTMVRRNGDQAKLIRHLFCNLKLTGPSARGESFHERMMTRYSNVRRLHSNRDESIPDWCPRMVPSSVIIESDRLGHMVGQILSQLPNIKHLSVQLCTNTHARHIPLNTKGNFCLETVAVREEPLPKPYKVAITSVQRQRRASTPTTALPNLQLAGFTPSSFYWNGAPYFTVTPQSAANITRIVLDDFQWIGNSFLALIDSCSQLETFICVGKPLSGNARGPGTGGGGDDELVFEEYEHQIFAQTLARHASSLKTLCLVFCGPWGKCVPLFNLGNFAVLENLCIDAKGIWNGSTEYWNIVKRRDPGYVKFHHTFGEIPTTLDIISNGEMELSEPPPSEQLGFNSLPRSLRRVHFAGLTSCVTVAIAYWLQKRVVTGEYPKLEELFFADPRREPQLAEKIRGRGIKLEMGVKMDVTQW</sequence>
<proteinExistence type="predicted"/>
<organism evidence="1 2">
    <name type="scientific">Colletotrichum spinosum</name>
    <dbReference type="NCBI Taxonomy" id="1347390"/>
    <lineage>
        <taxon>Eukaryota</taxon>
        <taxon>Fungi</taxon>
        <taxon>Dikarya</taxon>
        <taxon>Ascomycota</taxon>
        <taxon>Pezizomycotina</taxon>
        <taxon>Sordariomycetes</taxon>
        <taxon>Hypocreomycetidae</taxon>
        <taxon>Glomerellales</taxon>
        <taxon>Glomerellaceae</taxon>
        <taxon>Colletotrichum</taxon>
        <taxon>Colletotrichum orbiculare species complex</taxon>
    </lineage>
</organism>
<accession>A0A4R8PZG7</accession>
<name>A0A4R8PZG7_9PEZI</name>
<gene>
    <name evidence="1" type="ORF">C8035_v004498</name>
</gene>
<evidence type="ECO:0000313" key="1">
    <source>
        <dbReference type="EMBL" id="TDZ13586.1"/>
    </source>
</evidence>
<protein>
    <recommendedName>
        <fullName evidence="3">F-box domain-containing protein</fullName>
    </recommendedName>
</protein>
<evidence type="ECO:0008006" key="3">
    <source>
        <dbReference type="Google" id="ProtNLM"/>
    </source>
</evidence>
<dbReference type="Proteomes" id="UP000295083">
    <property type="component" value="Unassembled WGS sequence"/>
</dbReference>
<dbReference type="EMBL" id="QAPG01010712">
    <property type="protein sequence ID" value="TDZ13586.1"/>
    <property type="molecule type" value="Genomic_DNA"/>
</dbReference>